<evidence type="ECO:0000259" key="4">
    <source>
        <dbReference type="PROSITE" id="PS50932"/>
    </source>
</evidence>
<dbReference type="PANTHER" id="PTHR30146">
    <property type="entry name" value="LACI-RELATED TRANSCRIPTIONAL REPRESSOR"/>
    <property type="match status" value="1"/>
</dbReference>
<dbReference type="SMART" id="SM00354">
    <property type="entry name" value="HTH_LACI"/>
    <property type="match status" value="1"/>
</dbReference>
<dbReference type="CDD" id="cd01392">
    <property type="entry name" value="HTH_LacI"/>
    <property type="match status" value="1"/>
</dbReference>
<dbReference type="GO" id="GO:0003700">
    <property type="term" value="F:DNA-binding transcription factor activity"/>
    <property type="evidence" value="ECO:0007669"/>
    <property type="project" value="TreeGrafter"/>
</dbReference>
<dbReference type="Pfam" id="PF00356">
    <property type="entry name" value="LacI"/>
    <property type="match status" value="1"/>
</dbReference>
<dbReference type="InterPro" id="IPR028082">
    <property type="entry name" value="Peripla_BP_I"/>
</dbReference>
<dbReference type="InterPro" id="IPR046335">
    <property type="entry name" value="LacI/GalR-like_sensor"/>
</dbReference>
<comment type="caution">
    <text evidence="5">The sequence shown here is derived from an EMBL/GenBank/DDBJ whole genome shotgun (WGS) entry which is preliminary data.</text>
</comment>
<reference evidence="5 6" key="1">
    <citation type="journal article" date="2014" name="Int. J. Syst. Evol. Microbiol.">
        <title>Complete genome sequence of Corynebacterium casei LMG S-19264T (=DSM 44701T), isolated from a smear-ripened cheese.</title>
        <authorList>
            <consortium name="US DOE Joint Genome Institute (JGI-PGF)"/>
            <person name="Walter F."/>
            <person name="Albersmeier A."/>
            <person name="Kalinowski J."/>
            <person name="Ruckert C."/>
        </authorList>
    </citation>
    <scope>NUCLEOTIDE SEQUENCE [LARGE SCALE GENOMIC DNA]</scope>
    <source>
        <strain evidence="5 6">CGMCC 1.9161</strain>
    </source>
</reference>
<gene>
    <name evidence="5" type="primary">aglR</name>
    <name evidence="5" type="ORF">GCM10011322_01880</name>
</gene>
<keyword evidence="3" id="KW-0804">Transcription</keyword>
<sequence>MERRQPRLKELSSELGLSITTVSRALAGYSDVSPATRERVREAAARSGYVPNRAGRALKSGQTGFVGLVVPVRDAQFIDAFLGEFVMGLGEALAEAGRDLALTTATRRQDELDVLAHVVNAGQVDGMVVSRTTCDDPRVRFLVDRGVPFVLHGRVLGESRPHVWLDTDGEAAFAEAARRLIALGHRRFGLVTFSDPMTFVHYRRAGLEAALRDAGLALAPEAVAAAPRGDREALAAAIARVLDMPASQRPTAILCMTDTLAIALMEAARERSIAVPADLSVIGFDNLPVSSFARPGLTTFDARIHECGVDVARMLLDVIANGPAAVEPRLVAADFIARDSHGPAPGGRGP</sequence>
<dbReference type="RefSeq" id="WP_188908529.1">
    <property type="nucleotide sequence ID" value="NZ_BMMF01000001.1"/>
</dbReference>
<dbReference type="InterPro" id="IPR000843">
    <property type="entry name" value="HTH_LacI"/>
</dbReference>
<protein>
    <submittedName>
        <fullName evidence="5">Transcriptional regulator</fullName>
    </submittedName>
</protein>
<accession>A0A917Q363</accession>
<keyword evidence="1" id="KW-0805">Transcription regulation</keyword>
<dbReference type="Gene3D" id="1.10.260.40">
    <property type="entry name" value="lambda repressor-like DNA-binding domains"/>
    <property type="match status" value="1"/>
</dbReference>
<evidence type="ECO:0000313" key="5">
    <source>
        <dbReference type="EMBL" id="GGK18799.1"/>
    </source>
</evidence>
<dbReference type="EMBL" id="BMMF01000001">
    <property type="protein sequence ID" value="GGK18799.1"/>
    <property type="molecule type" value="Genomic_DNA"/>
</dbReference>
<dbReference type="PROSITE" id="PS50932">
    <property type="entry name" value="HTH_LACI_2"/>
    <property type="match status" value="1"/>
</dbReference>
<evidence type="ECO:0000256" key="2">
    <source>
        <dbReference type="ARBA" id="ARBA00023125"/>
    </source>
</evidence>
<evidence type="ECO:0000313" key="6">
    <source>
        <dbReference type="Proteomes" id="UP000600449"/>
    </source>
</evidence>
<dbReference type="GO" id="GO:0000976">
    <property type="term" value="F:transcription cis-regulatory region binding"/>
    <property type="evidence" value="ECO:0007669"/>
    <property type="project" value="TreeGrafter"/>
</dbReference>
<evidence type="ECO:0000256" key="1">
    <source>
        <dbReference type="ARBA" id="ARBA00023015"/>
    </source>
</evidence>
<name>A0A917Q363_9HYPH</name>
<dbReference type="Pfam" id="PF13377">
    <property type="entry name" value="Peripla_BP_3"/>
    <property type="match status" value="1"/>
</dbReference>
<dbReference type="Proteomes" id="UP000600449">
    <property type="component" value="Unassembled WGS sequence"/>
</dbReference>
<dbReference type="AlphaFoldDB" id="A0A917Q363"/>
<keyword evidence="2" id="KW-0238">DNA-binding</keyword>
<proteinExistence type="predicted"/>
<dbReference type="SUPFAM" id="SSF53822">
    <property type="entry name" value="Periplasmic binding protein-like I"/>
    <property type="match status" value="1"/>
</dbReference>
<dbReference type="InterPro" id="IPR010982">
    <property type="entry name" value="Lambda_DNA-bd_dom_sf"/>
</dbReference>
<organism evidence="5 6">
    <name type="scientific">Salinarimonas ramus</name>
    <dbReference type="NCBI Taxonomy" id="690164"/>
    <lineage>
        <taxon>Bacteria</taxon>
        <taxon>Pseudomonadati</taxon>
        <taxon>Pseudomonadota</taxon>
        <taxon>Alphaproteobacteria</taxon>
        <taxon>Hyphomicrobiales</taxon>
        <taxon>Salinarimonadaceae</taxon>
        <taxon>Salinarimonas</taxon>
    </lineage>
</organism>
<keyword evidence="6" id="KW-1185">Reference proteome</keyword>
<feature type="domain" description="HTH lacI-type" evidence="4">
    <location>
        <begin position="6"/>
        <end position="60"/>
    </location>
</feature>
<evidence type="ECO:0000256" key="3">
    <source>
        <dbReference type="ARBA" id="ARBA00023163"/>
    </source>
</evidence>
<dbReference type="PANTHER" id="PTHR30146:SF109">
    <property type="entry name" value="HTH-TYPE TRANSCRIPTIONAL REGULATOR GALS"/>
    <property type="match status" value="1"/>
</dbReference>
<dbReference type="Gene3D" id="3.40.50.2300">
    <property type="match status" value="2"/>
</dbReference>
<dbReference type="SUPFAM" id="SSF47413">
    <property type="entry name" value="lambda repressor-like DNA-binding domains"/>
    <property type="match status" value="1"/>
</dbReference>